<dbReference type="AlphaFoldDB" id="A0A3S9SY58"/>
<keyword evidence="2" id="KW-1133">Transmembrane helix</keyword>
<dbReference type="KEGG" id="aft:BBF96_07480"/>
<dbReference type="InterPro" id="IPR019734">
    <property type="entry name" value="TPR_rpt"/>
</dbReference>
<keyword evidence="2" id="KW-0812">Transmembrane</keyword>
<evidence type="ECO:0000259" key="4">
    <source>
        <dbReference type="Pfam" id="PF08239"/>
    </source>
</evidence>
<keyword evidence="2" id="KW-0472">Membrane</keyword>
<gene>
    <name evidence="5" type="ORF">BBF96_07480</name>
</gene>
<name>A0A3S9SY58_9FIRM</name>
<proteinExistence type="predicted"/>
<accession>A0A3S9SY58</accession>
<dbReference type="EMBL" id="CP016379">
    <property type="protein sequence ID" value="AZR73239.1"/>
    <property type="molecule type" value="Genomic_DNA"/>
</dbReference>
<dbReference type="InterPro" id="IPR003646">
    <property type="entry name" value="SH3-like_bac-type"/>
</dbReference>
<dbReference type="RefSeq" id="WP_127016570.1">
    <property type="nucleotide sequence ID" value="NZ_CP016379.1"/>
</dbReference>
<keyword evidence="6" id="KW-1185">Reference proteome</keyword>
<dbReference type="Gene3D" id="2.30.30.40">
    <property type="entry name" value="SH3 Domains"/>
    <property type="match status" value="1"/>
</dbReference>
<dbReference type="SUPFAM" id="SSF48452">
    <property type="entry name" value="TPR-like"/>
    <property type="match status" value="1"/>
</dbReference>
<feature type="signal peptide" evidence="3">
    <location>
        <begin position="1"/>
        <end position="25"/>
    </location>
</feature>
<evidence type="ECO:0000313" key="5">
    <source>
        <dbReference type="EMBL" id="AZR73239.1"/>
    </source>
</evidence>
<feature type="transmembrane region" description="Helical" evidence="2">
    <location>
        <begin position="141"/>
        <end position="161"/>
    </location>
</feature>
<dbReference type="Gene3D" id="1.25.40.10">
    <property type="entry name" value="Tetratricopeptide repeat domain"/>
    <property type="match status" value="1"/>
</dbReference>
<organism evidence="5 6">
    <name type="scientific">Anoxybacter fermentans</name>
    <dbReference type="NCBI Taxonomy" id="1323375"/>
    <lineage>
        <taxon>Bacteria</taxon>
        <taxon>Bacillati</taxon>
        <taxon>Bacillota</taxon>
        <taxon>Clostridia</taxon>
        <taxon>Halanaerobiales</taxon>
        <taxon>Anoxybacter</taxon>
    </lineage>
</organism>
<feature type="chain" id="PRO_5019052709" description="SH3b domain-containing protein" evidence="3">
    <location>
        <begin position="26"/>
        <end position="265"/>
    </location>
</feature>
<evidence type="ECO:0000256" key="1">
    <source>
        <dbReference type="PROSITE-ProRule" id="PRU00339"/>
    </source>
</evidence>
<dbReference type="Proteomes" id="UP000267250">
    <property type="component" value="Chromosome"/>
</dbReference>
<evidence type="ECO:0000256" key="2">
    <source>
        <dbReference type="SAM" id="Phobius"/>
    </source>
</evidence>
<dbReference type="OrthoDB" id="9780183at2"/>
<evidence type="ECO:0000256" key="3">
    <source>
        <dbReference type="SAM" id="SignalP"/>
    </source>
</evidence>
<feature type="domain" description="SH3b" evidence="4">
    <location>
        <begin position="210"/>
        <end position="253"/>
    </location>
</feature>
<dbReference type="SMART" id="SM00028">
    <property type="entry name" value="TPR"/>
    <property type="match status" value="2"/>
</dbReference>
<dbReference type="PROSITE" id="PS50005">
    <property type="entry name" value="TPR"/>
    <property type="match status" value="1"/>
</dbReference>
<reference evidence="5 6" key="1">
    <citation type="submission" date="2016-07" db="EMBL/GenBank/DDBJ databases">
        <title>Genome and transcriptome analysis of iron-reducing fermentative bacteria Anoxybacter fermentans.</title>
        <authorList>
            <person name="Zeng X."/>
            <person name="Shao Z."/>
        </authorList>
    </citation>
    <scope>NUCLEOTIDE SEQUENCE [LARGE SCALE GENOMIC DNA]</scope>
    <source>
        <strain evidence="5 6">DY22613</strain>
    </source>
</reference>
<sequence length="265" mass="31170">MLKTVKILSLVIVILLFFAISSSYAENDEIYSNLHSLFYKANSYYEDGNFEKAVQTYQHILNTGYVSGELYYNLANAYYRMGEKGKAYLNYLRARYFIPRDPDLRSNLEYLKKELQLSDAGKGWLIRFTNWLTDYLTLRELALLTSVFYTLIVILIMLWLFIPKLRQYLKIPVFIVLLCFILFSVGTGLSAYWRYFTNPAIVVVKETVARFEPSLMGEVHYTLTEGDSVEVETIRNGWFLIRRYDGKKGWVQDKEVDSLWLKFQK</sequence>
<feature type="transmembrane region" description="Helical" evidence="2">
    <location>
        <begin position="173"/>
        <end position="193"/>
    </location>
</feature>
<feature type="repeat" description="TPR" evidence="1">
    <location>
        <begin position="68"/>
        <end position="101"/>
    </location>
</feature>
<evidence type="ECO:0000313" key="6">
    <source>
        <dbReference type="Proteomes" id="UP000267250"/>
    </source>
</evidence>
<dbReference type="InterPro" id="IPR011990">
    <property type="entry name" value="TPR-like_helical_dom_sf"/>
</dbReference>
<dbReference type="Pfam" id="PF08239">
    <property type="entry name" value="SH3_3"/>
    <property type="match status" value="1"/>
</dbReference>
<keyword evidence="3" id="KW-0732">Signal</keyword>
<protein>
    <recommendedName>
        <fullName evidence="4">SH3b domain-containing protein</fullName>
    </recommendedName>
</protein>
<keyword evidence="1" id="KW-0802">TPR repeat</keyword>